<keyword evidence="2" id="KW-1185">Reference proteome</keyword>
<name>A0A392SQ34_9FABA</name>
<reference evidence="1 2" key="1">
    <citation type="journal article" date="2018" name="Front. Plant Sci.">
        <title>Red Clover (Trifolium pratense) and Zigzag Clover (T. medium) - A Picture of Genomic Similarities and Differences.</title>
        <authorList>
            <person name="Dluhosova J."/>
            <person name="Istvanek J."/>
            <person name="Nedelnik J."/>
            <person name="Repkova J."/>
        </authorList>
    </citation>
    <scope>NUCLEOTIDE SEQUENCE [LARGE SCALE GENOMIC DNA]</scope>
    <source>
        <strain evidence="2">cv. 10/8</strain>
        <tissue evidence="1">Leaf</tissue>
    </source>
</reference>
<dbReference type="AlphaFoldDB" id="A0A392SQ34"/>
<protein>
    <submittedName>
        <fullName evidence="1">Pectinesterase</fullName>
    </submittedName>
</protein>
<accession>A0A392SQ34</accession>
<organism evidence="1 2">
    <name type="scientific">Trifolium medium</name>
    <dbReference type="NCBI Taxonomy" id="97028"/>
    <lineage>
        <taxon>Eukaryota</taxon>
        <taxon>Viridiplantae</taxon>
        <taxon>Streptophyta</taxon>
        <taxon>Embryophyta</taxon>
        <taxon>Tracheophyta</taxon>
        <taxon>Spermatophyta</taxon>
        <taxon>Magnoliopsida</taxon>
        <taxon>eudicotyledons</taxon>
        <taxon>Gunneridae</taxon>
        <taxon>Pentapetalae</taxon>
        <taxon>rosids</taxon>
        <taxon>fabids</taxon>
        <taxon>Fabales</taxon>
        <taxon>Fabaceae</taxon>
        <taxon>Papilionoideae</taxon>
        <taxon>50 kb inversion clade</taxon>
        <taxon>NPAAA clade</taxon>
        <taxon>Hologalegina</taxon>
        <taxon>IRL clade</taxon>
        <taxon>Trifolieae</taxon>
        <taxon>Trifolium</taxon>
    </lineage>
</organism>
<evidence type="ECO:0000313" key="2">
    <source>
        <dbReference type="Proteomes" id="UP000265520"/>
    </source>
</evidence>
<proteinExistence type="predicted"/>
<dbReference type="EMBL" id="LXQA010409425">
    <property type="protein sequence ID" value="MCI49966.1"/>
    <property type="molecule type" value="Genomic_DNA"/>
</dbReference>
<comment type="caution">
    <text evidence="1">The sequence shown here is derived from an EMBL/GenBank/DDBJ whole genome shotgun (WGS) entry which is preliminary data.</text>
</comment>
<dbReference type="Proteomes" id="UP000265520">
    <property type="component" value="Unassembled WGS sequence"/>
</dbReference>
<evidence type="ECO:0000313" key="1">
    <source>
        <dbReference type="EMBL" id="MCI49966.1"/>
    </source>
</evidence>
<feature type="non-terminal residue" evidence="1">
    <location>
        <position position="35"/>
    </location>
</feature>
<sequence>MNKTIVEWDDHATTSQSPTFFTMADNIVVKFITFK</sequence>